<protein>
    <recommendedName>
        <fullName evidence="5 12">Long-chain-alcohol oxidase</fullName>
        <ecNumber evidence="5 12">1.1.3.20</ecNumber>
    </recommendedName>
</protein>
<keyword evidence="11 12" id="KW-0472">Membrane</keyword>
<keyword evidence="6" id="KW-0285">Flavoprotein</keyword>
<feature type="domain" description="FAD-dependent oxidoreductase 2 FAD-binding" evidence="16">
    <location>
        <begin position="219"/>
        <end position="250"/>
    </location>
</feature>
<keyword evidence="9" id="KW-1133">Transmembrane helix</keyword>
<dbReference type="EC" id="1.1.3.20" evidence="5 12"/>
<dbReference type="InterPro" id="IPR007867">
    <property type="entry name" value="GMC_OxRtase_C"/>
</dbReference>
<dbReference type="SUPFAM" id="SSF51905">
    <property type="entry name" value="FAD/NAD(P)-binding domain"/>
    <property type="match status" value="1"/>
</dbReference>
<sequence>MAERDLDALCSLAGVLFPPVGTTQDDSEKVSAYKNLDGQQLRAALNTALHNCNTVLPKGVASDVLRFLGALHTRVGTTVLAGRVALWERGPFLKPFMELSRQGREEVVCMWANSSNGLFLKAFNGVKALIMSAIFTDVELGKTIWPALLYEGPKGATDRQPSRARLDAEARLHPGLIDMKRLAQDNARDTSALVEDLNKAGLQASHDTWEGADLVVRCDVVVVGSGAGGAPAAAVLAKEGQRVVVLEKGSWIPAAELSLLEGEAFGQMYEGGGLVSNESTSANVLAGATLGGGTRVNWGISFETPANVRKQWAQDHGLAWYESAEYTEALATVSKRIAVQVNEVHNPANDAVKRGLDALHMHSALTPRNIACSKDDHGGFTTIGCPRGDKQDTSGTWLPDAVDASARICTSTTAEKILREECSPDEKGRTQRATGVLAVAGPADAPVRIRFAAPVVVCACNALNTPCLLLRSGIHGNKQVGAHLQCHPIAFAVGTFPQVMHPWKGSVTTWYSRDIGDWDGQGYGAWLHVSNPHPGQFAAAAPWGSGAVYKQALLDYPHACGLSVFMRDKSEGSVAPDAQGRPKITYKLNAYDRDTMVQGLKQASEVLRAGGATTIRLLNHRIIWRDSPAEDSKHEPSFEEFLGNIESTILHPGFQEASLPYITAHQMGTARMGSSAKSSVCDPDGQCWHVQGLYVCDGSALPTSIGANPMLTIEATALVLATRLAQKLRVKFDRE</sequence>
<comment type="similarity">
    <text evidence="4 12">Belongs to the GMC oxidoreductase family.</text>
</comment>
<evidence type="ECO:0000259" key="16">
    <source>
        <dbReference type="Pfam" id="PF00890"/>
    </source>
</evidence>
<evidence type="ECO:0000256" key="6">
    <source>
        <dbReference type="ARBA" id="ARBA00022630"/>
    </source>
</evidence>
<evidence type="ECO:0000256" key="3">
    <source>
        <dbReference type="ARBA" id="ARBA00004370"/>
    </source>
</evidence>
<comment type="function">
    <text evidence="2 12">Long-chain fatty alcohol oxidase involved in the omega-oxidation pathway of lipid degradation.</text>
</comment>
<dbReference type="EMBL" id="JALJOV010000019">
    <property type="protein sequence ID" value="KAK9868628.1"/>
    <property type="molecule type" value="Genomic_DNA"/>
</dbReference>
<organism evidence="18 19">
    <name type="scientific">Apatococcus fuscideae</name>
    <dbReference type="NCBI Taxonomy" id="2026836"/>
    <lineage>
        <taxon>Eukaryota</taxon>
        <taxon>Viridiplantae</taxon>
        <taxon>Chlorophyta</taxon>
        <taxon>core chlorophytes</taxon>
        <taxon>Trebouxiophyceae</taxon>
        <taxon>Chlorellales</taxon>
        <taxon>Chlorellaceae</taxon>
        <taxon>Apatococcus</taxon>
    </lineage>
</organism>
<evidence type="ECO:0000256" key="11">
    <source>
        <dbReference type="ARBA" id="ARBA00023136"/>
    </source>
</evidence>
<dbReference type="GO" id="GO:0050660">
    <property type="term" value="F:flavin adenine dinucleotide binding"/>
    <property type="evidence" value="ECO:0007669"/>
    <property type="project" value="InterPro"/>
</dbReference>
<accession>A0AAW1TGQ0</accession>
<reference evidence="18 19" key="1">
    <citation type="journal article" date="2024" name="Nat. Commun.">
        <title>Phylogenomics reveals the evolutionary origins of lichenization in chlorophyte algae.</title>
        <authorList>
            <person name="Puginier C."/>
            <person name="Libourel C."/>
            <person name="Otte J."/>
            <person name="Skaloud P."/>
            <person name="Haon M."/>
            <person name="Grisel S."/>
            <person name="Petersen M."/>
            <person name="Berrin J.G."/>
            <person name="Delaux P.M."/>
            <person name="Dal Grande F."/>
            <person name="Keller J."/>
        </authorList>
    </citation>
    <scope>NUCLEOTIDE SEQUENCE [LARGE SCALE GENOMIC DNA]</scope>
    <source>
        <strain evidence="18 19">SAG 2523</strain>
    </source>
</reference>
<dbReference type="Pfam" id="PF05199">
    <property type="entry name" value="GMC_oxred_C"/>
    <property type="match status" value="1"/>
</dbReference>
<proteinExistence type="inferred from homology"/>
<evidence type="ECO:0000256" key="1">
    <source>
        <dbReference type="ARBA" id="ARBA00000920"/>
    </source>
</evidence>
<evidence type="ECO:0000259" key="17">
    <source>
        <dbReference type="Pfam" id="PF05199"/>
    </source>
</evidence>
<dbReference type="Proteomes" id="UP001485043">
    <property type="component" value="Unassembled WGS sequence"/>
</dbReference>
<evidence type="ECO:0000256" key="12">
    <source>
        <dbReference type="PIRNR" id="PIRNR028937"/>
    </source>
</evidence>
<dbReference type="GO" id="GO:0046577">
    <property type="term" value="F:long-chain-alcohol oxidase activity"/>
    <property type="evidence" value="ECO:0007669"/>
    <property type="project" value="UniProtKB-EC"/>
</dbReference>
<feature type="active site" description="Proton acceptor" evidence="13">
    <location>
        <position position="665"/>
    </location>
</feature>
<dbReference type="InterPro" id="IPR012400">
    <property type="entry name" value="Long_Oxdase"/>
</dbReference>
<evidence type="ECO:0000256" key="5">
    <source>
        <dbReference type="ARBA" id="ARBA00013125"/>
    </source>
</evidence>
<feature type="domain" description="Glucose-methanol-choline oxidoreductase N-terminal" evidence="15">
    <location>
        <begin position="267"/>
        <end position="488"/>
    </location>
</feature>
<evidence type="ECO:0000313" key="19">
    <source>
        <dbReference type="Proteomes" id="UP001485043"/>
    </source>
</evidence>
<keyword evidence="10 12" id="KW-0560">Oxidoreductase</keyword>
<evidence type="ECO:0000256" key="13">
    <source>
        <dbReference type="PIRSR" id="PIRSR028937-1"/>
    </source>
</evidence>
<comment type="caution">
    <text evidence="18">The sequence shown here is derived from an EMBL/GenBank/DDBJ whole genome shotgun (WGS) entry which is preliminary data.</text>
</comment>
<dbReference type="InterPro" id="IPR003953">
    <property type="entry name" value="FAD-dep_OxRdtase_2_FAD-bd"/>
</dbReference>
<evidence type="ECO:0000256" key="8">
    <source>
        <dbReference type="ARBA" id="ARBA00022827"/>
    </source>
</evidence>
<name>A0AAW1TGQ0_9CHLO</name>
<dbReference type="Pfam" id="PF00890">
    <property type="entry name" value="FAD_binding_2"/>
    <property type="match status" value="1"/>
</dbReference>
<feature type="domain" description="Glucose-methanol-choline oxidoreductase C-terminal" evidence="17">
    <location>
        <begin position="571"/>
        <end position="717"/>
    </location>
</feature>
<comment type="subcellular location">
    <subcellularLocation>
        <location evidence="3 12">Membrane</location>
    </subcellularLocation>
</comment>
<evidence type="ECO:0000313" key="18">
    <source>
        <dbReference type="EMBL" id="KAK9868628.1"/>
    </source>
</evidence>
<feature type="binding site" evidence="14">
    <location>
        <begin position="218"/>
        <end position="233"/>
    </location>
    <ligand>
        <name>FAD</name>
        <dbReference type="ChEBI" id="CHEBI:57692"/>
    </ligand>
</feature>
<dbReference type="PANTHER" id="PTHR46056">
    <property type="entry name" value="LONG-CHAIN-ALCOHOL OXIDASE"/>
    <property type="match status" value="1"/>
</dbReference>
<evidence type="ECO:0000256" key="10">
    <source>
        <dbReference type="ARBA" id="ARBA00023002"/>
    </source>
</evidence>
<dbReference type="InterPro" id="IPR000172">
    <property type="entry name" value="GMC_OxRdtase_N"/>
</dbReference>
<keyword evidence="8 14" id="KW-0274">FAD</keyword>
<dbReference type="AlphaFoldDB" id="A0AAW1TGQ0"/>
<dbReference type="Gene3D" id="3.50.50.60">
    <property type="entry name" value="FAD/NAD(P)-binding domain"/>
    <property type="match status" value="2"/>
</dbReference>
<evidence type="ECO:0000256" key="7">
    <source>
        <dbReference type="ARBA" id="ARBA00022692"/>
    </source>
</evidence>
<evidence type="ECO:0000256" key="14">
    <source>
        <dbReference type="PIRSR" id="PIRSR028937-2"/>
    </source>
</evidence>
<dbReference type="InterPro" id="IPR036188">
    <property type="entry name" value="FAD/NAD-bd_sf"/>
</dbReference>
<keyword evidence="19" id="KW-1185">Reference proteome</keyword>
<dbReference type="PIRSF" id="PIRSF028937">
    <property type="entry name" value="Lg_Ch_AO"/>
    <property type="match status" value="1"/>
</dbReference>
<evidence type="ECO:0000256" key="2">
    <source>
        <dbReference type="ARBA" id="ARBA00003842"/>
    </source>
</evidence>
<gene>
    <name evidence="18" type="ORF">WJX84_000794</name>
</gene>
<evidence type="ECO:0000256" key="4">
    <source>
        <dbReference type="ARBA" id="ARBA00010790"/>
    </source>
</evidence>
<keyword evidence="7" id="KW-0812">Transmembrane</keyword>
<comment type="catalytic activity">
    <reaction evidence="1 12">
        <text>a long-chain primary fatty alcohol + O2 = a long-chain fatty aldehyde + H2O2</text>
        <dbReference type="Rhea" id="RHEA:22756"/>
        <dbReference type="ChEBI" id="CHEBI:15379"/>
        <dbReference type="ChEBI" id="CHEBI:16240"/>
        <dbReference type="ChEBI" id="CHEBI:17176"/>
        <dbReference type="ChEBI" id="CHEBI:77396"/>
        <dbReference type="EC" id="1.1.3.20"/>
    </reaction>
</comment>
<dbReference type="PANTHER" id="PTHR46056:SF12">
    <property type="entry name" value="LONG-CHAIN-ALCOHOL OXIDASE"/>
    <property type="match status" value="1"/>
</dbReference>
<evidence type="ECO:0000259" key="15">
    <source>
        <dbReference type="Pfam" id="PF00732"/>
    </source>
</evidence>
<dbReference type="GO" id="GO:0016020">
    <property type="term" value="C:membrane"/>
    <property type="evidence" value="ECO:0007669"/>
    <property type="project" value="UniProtKB-SubCell"/>
</dbReference>
<dbReference type="Pfam" id="PF00732">
    <property type="entry name" value="GMC_oxred_N"/>
    <property type="match status" value="1"/>
</dbReference>
<evidence type="ECO:0000256" key="9">
    <source>
        <dbReference type="ARBA" id="ARBA00022989"/>
    </source>
</evidence>